<comment type="caution">
    <text evidence="2">The sequence shown here is derived from an EMBL/GenBank/DDBJ whole genome shotgun (WGS) entry which is preliminary data.</text>
</comment>
<dbReference type="Gene3D" id="3.40.50.720">
    <property type="entry name" value="NAD(P)-binding Rossmann-like Domain"/>
    <property type="match status" value="1"/>
</dbReference>
<dbReference type="SUPFAM" id="SSF51735">
    <property type="entry name" value="NAD(P)-binding Rossmann-fold domains"/>
    <property type="match status" value="1"/>
</dbReference>
<dbReference type="InterPro" id="IPR002347">
    <property type="entry name" value="SDR_fam"/>
</dbReference>
<dbReference type="Pfam" id="PF00106">
    <property type="entry name" value="adh_short"/>
    <property type="match status" value="1"/>
</dbReference>
<keyword evidence="1" id="KW-0560">Oxidoreductase</keyword>
<dbReference type="PRINTS" id="PR00081">
    <property type="entry name" value="GDHRDH"/>
</dbReference>
<dbReference type="Proteomes" id="UP001265746">
    <property type="component" value="Unassembled WGS sequence"/>
</dbReference>
<keyword evidence="3" id="KW-1185">Reference proteome</keyword>
<accession>A0AAD9SHB0</accession>
<dbReference type="EMBL" id="JAUJFL010000003">
    <property type="protein sequence ID" value="KAK2607549.1"/>
    <property type="molecule type" value="Genomic_DNA"/>
</dbReference>
<evidence type="ECO:0000256" key="1">
    <source>
        <dbReference type="ARBA" id="ARBA00023002"/>
    </source>
</evidence>
<evidence type="ECO:0000313" key="2">
    <source>
        <dbReference type="EMBL" id="KAK2607549.1"/>
    </source>
</evidence>
<gene>
    <name evidence="2" type="ORF">N8I77_006213</name>
</gene>
<dbReference type="PANTHER" id="PTHR43157:SF31">
    <property type="entry name" value="PHOSPHATIDYLINOSITOL-GLYCAN BIOSYNTHESIS CLASS F PROTEIN"/>
    <property type="match status" value="1"/>
</dbReference>
<dbReference type="PANTHER" id="PTHR43157">
    <property type="entry name" value="PHOSPHATIDYLINOSITOL-GLYCAN BIOSYNTHESIS CLASS F PROTEIN-RELATED"/>
    <property type="match status" value="1"/>
</dbReference>
<proteinExistence type="predicted"/>
<name>A0AAD9SHB0_PHOAM</name>
<dbReference type="AlphaFoldDB" id="A0AAD9SHB0"/>
<reference evidence="2" key="1">
    <citation type="submission" date="2023-06" db="EMBL/GenBank/DDBJ databases">
        <authorList>
            <person name="Noh H."/>
        </authorList>
    </citation>
    <scope>NUCLEOTIDE SEQUENCE</scope>
    <source>
        <strain evidence="2">DUCC20226</strain>
    </source>
</reference>
<evidence type="ECO:0000313" key="3">
    <source>
        <dbReference type="Proteomes" id="UP001265746"/>
    </source>
</evidence>
<dbReference type="GO" id="GO:0016491">
    <property type="term" value="F:oxidoreductase activity"/>
    <property type="evidence" value="ECO:0007669"/>
    <property type="project" value="UniProtKB-KW"/>
</dbReference>
<dbReference type="InterPro" id="IPR036291">
    <property type="entry name" value="NAD(P)-bd_dom_sf"/>
</dbReference>
<sequence length="352" mass="38488">MAQPPKFDLTPEQQASNLEYFRHQLFETCPATTQKDVDLNGKTAILTGANGGIGVECARQLLDLGLNKLILAVREESKGEAALEKISTGRKLSHGQVEIWKLDMSSYESIVNFAERASTLDRLNIVILNAGVYRVNMELNPSTGHEEDVQINYLSTTLLVLLFIGVLKSMRESGSISTAGRIVIVTSDLAAWAKFPERHADPLLPALDKRPAKWDMAERYSTSKLLMQLFLSELIKVVPSSTVVINAANPGFCYGTSLARDADGTILGLLVFIMSRIIGHSSAIGARAVIDAAVNKGQESHGQYVEGGKLRPSAPIIYTAEGEQIAKRLWRETLEELSFAGIEDIVKAFKTT</sequence>
<organism evidence="2 3">
    <name type="scientific">Phomopsis amygdali</name>
    <name type="common">Fusicoccum amygdali</name>
    <dbReference type="NCBI Taxonomy" id="1214568"/>
    <lineage>
        <taxon>Eukaryota</taxon>
        <taxon>Fungi</taxon>
        <taxon>Dikarya</taxon>
        <taxon>Ascomycota</taxon>
        <taxon>Pezizomycotina</taxon>
        <taxon>Sordariomycetes</taxon>
        <taxon>Sordariomycetidae</taxon>
        <taxon>Diaporthales</taxon>
        <taxon>Diaporthaceae</taxon>
        <taxon>Diaporthe</taxon>
    </lineage>
</organism>
<protein>
    <submittedName>
        <fullName evidence="2">Uncharacterized protein</fullName>
    </submittedName>
</protein>